<evidence type="ECO:0000256" key="9">
    <source>
        <dbReference type="ARBA" id="ARBA00023136"/>
    </source>
</evidence>
<reference evidence="11" key="1">
    <citation type="journal article" date="2014" name="Int. J. Syst. Evol. Microbiol.">
        <title>Complete genome sequence of Corynebacterium casei LMG S-19264T (=DSM 44701T), isolated from a smear-ripened cheese.</title>
        <authorList>
            <consortium name="US DOE Joint Genome Institute (JGI-PGF)"/>
            <person name="Walter F."/>
            <person name="Albersmeier A."/>
            <person name="Kalinowski J."/>
            <person name="Ruckert C."/>
        </authorList>
    </citation>
    <scope>NUCLEOTIDE SEQUENCE</scope>
    <source>
        <strain evidence="11">KCTC 12344</strain>
    </source>
</reference>
<proteinExistence type="inferred from homology"/>
<gene>
    <name evidence="12" type="ORF">E1742_17920</name>
    <name evidence="11" type="ORF">GCM10007388_28800</name>
</gene>
<dbReference type="Gene3D" id="3.30.1360.100">
    <property type="entry name" value="General secretion pathway protein M, EpsM"/>
    <property type="match status" value="1"/>
</dbReference>
<evidence type="ECO:0000256" key="10">
    <source>
        <dbReference type="SAM" id="Phobius"/>
    </source>
</evidence>
<evidence type="ECO:0000256" key="1">
    <source>
        <dbReference type="ARBA" id="ARBA00004377"/>
    </source>
</evidence>
<comment type="subcellular location">
    <subcellularLocation>
        <location evidence="1">Cell inner membrane</location>
        <topology evidence="1">Single-pass membrane protein</topology>
    </subcellularLocation>
</comment>
<keyword evidence="9 10" id="KW-0472">Membrane</keyword>
<dbReference type="OrthoDB" id="8776177at2"/>
<evidence type="ECO:0000256" key="2">
    <source>
        <dbReference type="ARBA" id="ARBA00010637"/>
    </source>
</evidence>
<organism evidence="11 14">
    <name type="scientific">Pseudoduganella plicata</name>
    <dbReference type="NCBI Taxonomy" id="321984"/>
    <lineage>
        <taxon>Bacteria</taxon>
        <taxon>Pseudomonadati</taxon>
        <taxon>Pseudomonadota</taxon>
        <taxon>Betaproteobacteria</taxon>
        <taxon>Burkholderiales</taxon>
        <taxon>Oxalobacteraceae</taxon>
        <taxon>Telluria group</taxon>
        <taxon>Pseudoduganella</taxon>
    </lineage>
</organism>
<dbReference type="InterPro" id="IPR007690">
    <property type="entry name" value="T2SS_GspM"/>
</dbReference>
<dbReference type="SUPFAM" id="SSF103054">
    <property type="entry name" value="General secretion pathway protein M, EpsM"/>
    <property type="match status" value="1"/>
</dbReference>
<keyword evidence="3" id="KW-0813">Transport</keyword>
<keyword evidence="13" id="KW-1185">Reference proteome</keyword>
<keyword evidence="7" id="KW-0653">Protein transport</keyword>
<accession>A0A4P7BGI7</accession>
<reference evidence="11" key="3">
    <citation type="submission" date="2022-12" db="EMBL/GenBank/DDBJ databases">
        <authorList>
            <person name="Sun Q."/>
            <person name="Kim S."/>
        </authorList>
    </citation>
    <scope>NUCLEOTIDE SEQUENCE</scope>
    <source>
        <strain evidence="11">KCTC 12344</strain>
    </source>
</reference>
<keyword evidence="8 10" id="KW-1133">Transmembrane helix</keyword>
<dbReference type="Pfam" id="PF04612">
    <property type="entry name" value="T2SSM"/>
    <property type="match status" value="1"/>
</dbReference>
<evidence type="ECO:0000313" key="11">
    <source>
        <dbReference type="EMBL" id="GGY93528.1"/>
    </source>
</evidence>
<evidence type="ECO:0000256" key="5">
    <source>
        <dbReference type="ARBA" id="ARBA00022519"/>
    </source>
</evidence>
<keyword evidence="5" id="KW-0997">Cell inner membrane</keyword>
<dbReference type="Proteomes" id="UP000294359">
    <property type="component" value="Chromosome"/>
</dbReference>
<evidence type="ECO:0000256" key="7">
    <source>
        <dbReference type="ARBA" id="ARBA00022927"/>
    </source>
</evidence>
<keyword evidence="6 10" id="KW-0812">Transmembrane</keyword>
<evidence type="ECO:0000256" key="8">
    <source>
        <dbReference type="ARBA" id="ARBA00022989"/>
    </source>
</evidence>
<comment type="similarity">
    <text evidence="2">Belongs to the GSP M family.</text>
</comment>
<dbReference type="AlphaFoldDB" id="A0A4P7BGI7"/>
<dbReference type="RefSeq" id="WP_134386328.1">
    <property type="nucleotide sequence ID" value="NZ_BMWW01000004.1"/>
</dbReference>
<dbReference type="GO" id="GO:0015628">
    <property type="term" value="P:protein secretion by the type II secretion system"/>
    <property type="evidence" value="ECO:0007669"/>
    <property type="project" value="InterPro"/>
</dbReference>
<name>A0A4P7BGI7_9BURK</name>
<evidence type="ECO:0000256" key="4">
    <source>
        <dbReference type="ARBA" id="ARBA00022475"/>
    </source>
</evidence>
<dbReference type="GO" id="GO:0005886">
    <property type="term" value="C:plasma membrane"/>
    <property type="evidence" value="ECO:0007669"/>
    <property type="project" value="UniProtKB-SubCell"/>
</dbReference>
<reference evidence="12 13" key="2">
    <citation type="submission" date="2019-03" db="EMBL/GenBank/DDBJ databases">
        <title>Draft Genome Sequences of Six Type Strains of the Genus Massilia.</title>
        <authorList>
            <person name="Miess H."/>
            <person name="Frediansyhah A."/>
            <person name="Gross H."/>
        </authorList>
    </citation>
    <scope>NUCLEOTIDE SEQUENCE [LARGE SCALE GENOMIC DNA]</scope>
    <source>
        <strain evidence="12 13">DSM 17505</strain>
    </source>
</reference>
<sequence>MSKLKDTIKGWRAGADSFWSARTEQERRMLAIGGTVVALGLIYGLLIDPALTGREKLRRELPLLRQEAAELQALASQAAQMSAAPATPPAPLSREALNTALAGRGLTPQNVVATGDYFKIDFKNVPFAGLVTWLDEARRENRLAVTEGTVSAQDAAGMVDATLTLRQETGSR</sequence>
<keyword evidence="4" id="KW-1003">Cell membrane</keyword>
<protein>
    <submittedName>
        <fullName evidence="12">Type II secretion system protein M</fullName>
    </submittedName>
</protein>
<evidence type="ECO:0000313" key="13">
    <source>
        <dbReference type="Proteomes" id="UP000294359"/>
    </source>
</evidence>
<evidence type="ECO:0000256" key="3">
    <source>
        <dbReference type="ARBA" id="ARBA00022448"/>
    </source>
</evidence>
<dbReference type="InterPro" id="IPR023229">
    <property type="entry name" value="T2SS_M_periplasmic_sf"/>
</dbReference>
<evidence type="ECO:0000313" key="12">
    <source>
        <dbReference type="EMBL" id="QBQ37844.1"/>
    </source>
</evidence>
<feature type="transmembrane region" description="Helical" evidence="10">
    <location>
        <begin position="29"/>
        <end position="51"/>
    </location>
</feature>
<dbReference type="Proteomes" id="UP000619512">
    <property type="component" value="Unassembled WGS sequence"/>
</dbReference>
<dbReference type="GO" id="GO:0015627">
    <property type="term" value="C:type II protein secretion system complex"/>
    <property type="evidence" value="ECO:0007669"/>
    <property type="project" value="InterPro"/>
</dbReference>
<dbReference type="EMBL" id="BMWW01000004">
    <property type="protein sequence ID" value="GGY93528.1"/>
    <property type="molecule type" value="Genomic_DNA"/>
</dbReference>
<evidence type="ECO:0000313" key="14">
    <source>
        <dbReference type="Proteomes" id="UP000619512"/>
    </source>
</evidence>
<dbReference type="EMBL" id="CP038026">
    <property type="protein sequence ID" value="QBQ37844.1"/>
    <property type="molecule type" value="Genomic_DNA"/>
</dbReference>
<evidence type="ECO:0000256" key="6">
    <source>
        <dbReference type="ARBA" id="ARBA00022692"/>
    </source>
</evidence>